<dbReference type="SUPFAM" id="SSF51735">
    <property type="entry name" value="NAD(P)-binding Rossmann-fold domains"/>
    <property type="match status" value="1"/>
</dbReference>
<comment type="similarity">
    <text evidence="2">Belongs to the zinc-containing alcohol dehydrogenase family.</text>
</comment>
<dbReference type="SUPFAM" id="SSF50129">
    <property type="entry name" value="GroES-like"/>
    <property type="match status" value="1"/>
</dbReference>
<evidence type="ECO:0000256" key="2">
    <source>
        <dbReference type="ARBA" id="ARBA00008072"/>
    </source>
</evidence>
<dbReference type="CDD" id="cd08255">
    <property type="entry name" value="2-desacetyl-2-hydroxyethyl_bacteriochlorophyllide_like"/>
    <property type="match status" value="1"/>
</dbReference>
<feature type="domain" description="Alcohol dehydrogenase-like N-terminal" evidence="7">
    <location>
        <begin position="24"/>
        <end position="92"/>
    </location>
</feature>
<dbReference type="Pfam" id="PF08240">
    <property type="entry name" value="ADH_N"/>
    <property type="match status" value="1"/>
</dbReference>
<dbReference type="InterPro" id="IPR011032">
    <property type="entry name" value="GroES-like_sf"/>
</dbReference>
<feature type="domain" description="Alcohol dehydrogenase-like C-terminal" evidence="6">
    <location>
        <begin position="144"/>
        <end position="261"/>
    </location>
</feature>
<dbReference type="PANTHER" id="PTHR43350">
    <property type="entry name" value="NAD-DEPENDENT ALCOHOL DEHYDROGENASE"/>
    <property type="match status" value="1"/>
</dbReference>
<keyword evidence="5" id="KW-0560">Oxidoreductase</keyword>
<evidence type="ECO:0000256" key="5">
    <source>
        <dbReference type="ARBA" id="ARBA00023002"/>
    </source>
</evidence>
<evidence type="ECO:0000313" key="9">
    <source>
        <dbReference type="Proteomes" id="UP000621560"/>
    </source>
</evidence>
<evidence type="ECO:0000256" key="4">
    <source>
        <dbReference type="ARBA" id="ARBA00022833"/>
    </source>
</evidence>
<dbReference type="InterPro" id="IPR013154">
    <property type="entry name" value="ADH-like_N"/>
</dbReference>
<proteinExistence type="inferred from homology"/>
<evidence type="ECO:0000259" key="7">
    <source>
        <dbReference type="Pfam" id="PF08240"/>
    </source>
</evidence>
<dbReference type="AlphaFoldDB" id="A0A927BNY1"/>
<evidence type="ECO:0000256" key="3">
    <source>
        <dbReference type="ARBA" id="ARBA00022723"/>
    </source>
</evidence>
<evidence type="ECO:0000256" key="1">
    <source>
        <dbReference type="ARBA" id="ARBA00001947"/>
    </source>
</evidence>
<protein>
    <submittedName>
        <fullName evidence="8">Zinc-binding alcohol dehydrogenase</fullName>
    </submittedName>
</protein>
<evidence type="ECO:0000313" key="8">
    <source>
        <dbReference type="EMBL" id="MBD2844031.1"/>
    </source>
</evidence>
<dbReference type="Proteomes" id="UP000621560">
    <property type="component" value="Unassembled WGS sequence"/>
</dbReference>
<dbReference type="InterPro" id="IPR036291">
    <property type="entry name" value="NAD(P)-bd_dom_sf"/>
</dbReference>
<keyword evidence="4" id="KW-0862">Zinc</keyword>
<dbReference type="Gene3D" id="3.40.50.720">
    <property type="entry name" value="NAD(P)-binding Rossmann-like Domain"/>
    <property type="match status" value="1"/>
</dbReference>
<dbReference type="Pfam" id="PF00107">
    <property type="entry name" value="ADH_zinc_N"/>
    <property type="match status" value="1"/>
</dbReference>
<dbReference type="GO" id="GO:0046872">
    <property type="term" value="F:metal ion binding"/>
    <property type="evidence" value="ECO:0007669"/>
    <property type="project" value="UniProtKB-KW"/>
</dbReference>
<name>A0A927BNY1_9BACL</name>
<dbReference type="GO" id="GO:0016491">
    <property type="term" value="F:oxidoreductase activity"/>
    <property type="evidence" value="ECO:0007669"/>
    <property type="project" value="UniProtKB-KW"/>
</dbReference>
<evidence type="ECO:0000259" key="6">
    <source>
        <dbReference type="Pfam" id="PF00107"/>
    </source>
</evidence>
<reference evidence="8" key="1">
    <citation type="submission" date="2020-09" db="EMBL/GenBank/DDBJ databases">
        <title>A novel bacterium of genus Paenibacillus, isolated from South China Sea.</title>
        <authorList>
            <person name="Huang H."/>
            <person name="Mo K."/>
            <person name="Hu Y."/>
        </authorList>
    </citation>
    <scope>NUCLEOTIDE SEQUENCE</scope>
    <source>
        <strain evidence="8">IB182496</strain>
    </source>
</reference>
<dbReference type="Gene3D" id="3.90.180.10">
    <property type="entry name" value="Medium-chain alcohol dehydrogenases, catalytic domain"/>
    <property type="match status" value="2"/>
</dbReference>
<accession>A0A927BNY1</accession>
<keyword evidence="9" id="KW-1185">Reference proteome</keyword>
<dbReference type="EMBL" id="JACXIZ010000007">
    <property type="protein sequence ID" value="MBD2844031.1"/>
    <property type="molecule type" value="Genomic_DNA"/>
</dbReference>
<dbReference type="RefSeq" id="WP_190914320.1">
    <property type="nucleotide sequence ID" value="NZ_JACXIZ010000007.1"/>
</dbReference>
<gene>
    <name evidence="8" type="ORF">IDH44_02410</name>
</gene>
<dbReference type="InterPro" id="IPR013149">
    <property type="entry name" value="ADH-like_C"/>
</dbReference>
<organism evidence="8 9">
    <name type="scientific">Paenibacillus sabuli</name>
    <dbReference type="NCBI Taxonomy" id="2772509"/>
    <lineage>
        <taxon>Bacteria</taxon>
        <taxon>Bacillati</taxon>
        <taxon>Bacillota</taxon>
        <taxon>Bacilli</taxon>
        <taxon>Bacillales</taxon>
        <taxon>Paenibacillaceae</taxon>
        <taxon>Paenibacillus</taxon>
    </lineage>
</organism>
<comment type="caution">
    <text evidence="8">The sequence shown here is derived from an EMBL/GenBank/DDBJ whole genome shotgun (WGS) entry which is preliminary data.</text>
</comment>
<sequence>MKKIIVNNHRASFVDTERPVLEKQNRLLIKVRYSAVSPGTELKLIHQGGSDGRTLGYSASGEVVEAGDEAADFKQGDLVACYGAPYVYHTEYLSVPSSLCVKLSSDRFLRSGALIGLGAIAVHSVRRLELQFGETVWVIGLGLLGQLVAQICQLAHYRVVATDPQPNRIELAKTLGIEAAYLSSAADLQQVLNSFSPGGLDAVSLCLTSSNPTMVDDALEQLALRGKIVLVGNVPMHFDRQLFFRKEAQLLVSRAGGPGRYDPRYEDEGIDYPKPFVRWTEGRNMEEFIRLLEKGALQAEPYLTHEFPFREAERAYRELEEGQAAMLGVLFRYD</sequence>
<dbReference type="PANTHER" id="PTHR43350:SF19">
    <property type="entry name" value="D-GULOSIDE 3-DEHYDROGENASE"/>
    <property type="match status" value="1"/>
</dbReference>
<comment type="cofactor">
    <cofactor evidence="1">
        <name>Zn(2+)</name>
        <dbReference type="ChEBI" id="CHEBI:29105"/>
    </cofactor>
</comment>
<keyword evidence="3" id="KW-0479">Metal-binding</keyword>